<dbReference type="AlphaFoldDB" id="A0A6G0I4Y8"/>
<keyword evidence="3" id="KW-1185">Reference proteome</keyword>
<evidence type="ECO:0000313" key="3">
    <source>
        <dbReference type="Proteomes" id="UP000424527"/>
    </source>
</evidence>
<evidence type="ECO:0000256" key="1">
    <source>
        <dbReference type="SAM" id="MobiDB-lite"/>
    </source>
</evidence>
<proteinExistence type="predicted"/>
<reference evidence="2 3" key="1">
    <citation type="submission" date="2019-07" db="EMBL/GenBank/DDBJ databases">
        <title>Chromosome genome assembly for large yellow croaker.</title>
        <authorList>
            <person name="Xiao S."/>
        </authorList>
    </citation>
    <scope>NUCLEOTIDE SEQUENCE [LARGE SCALE GENOMIC DNA]</scope>
    <source>
        <strain evidence="2">JMULYC20181020</strain>
        <tissue evidence="2">Muscle</tissue>
    </source>
</reference>
<accession>A0A6G0I4Y8</accession>
<gene>
    <name evidence="2" type="ORF">D5F01_LYC14429</name>
</gene>
<evidence type="ECO:0000313" key="2">
    <source>
        <dbReference type="EMBL" id="KAE8286494.1"/>
    </source>
</evidence>
<protein>
    <submittedName>
        <fullName evidence="2">Uncharacterized protein</fullName>
    </submittedName>
</protein>
<organism evidence="2 3">
    <name type="scientific">Larimichthys crocea</name>
    <name type="common">Large yellow croaker</name>
    <name type="synonym">Pseudosciaena crocea</name>
    <dbReference type="NCBI Taxonomy" id="215358"/>
    <lineage>
        <taxon>Eukaryota</taxon>
        <taxon>Metazoa</taxon>
        <taxon>Chordata</taxon>
        <taxon>Craniata</taxon>
        <taxon>Vertebrata</taxon>
        <taxon>Euteleostomi</taxon>
        <taxon>Actinopterygii</taxon>
        <taxon>Neopterygii</taxon>
        <taxon>Teleostei</taxon>
        <taxon>Neoteleostei</taxon>
        <taxon>Acanthomorphata</taxon>
        <taxon>Eupercaria</taxon>
        <taxon>Sciaenidae</taxon>
        <taxon>Larimichthys</taxon>
    </lineage>
</organism>
<sequence>MVLLLKQAVTVCGGVLCSTLQYSAVLCSTLQYSAVLQEPSSWFCSWGDRIWFLSVLLPSQRGVDTRTQSPVCTALCGEEGQSARSLRAFVSADTSKLRSGGTRQLPTQQAGNPGFISRRAPVEDSEGTVLKSDLTFVFLCVKQQRGERRRERGVTVRERKKSGAPDA</sequence>
<dbReference type="Proteomes" id="UP000424527">
    <property type="component" value="Unassembled WGS sequence"/>
</dbReference>
<comment type="caution">
    <text evidence="2">The sequence shown here is derived from an EMBL/GenBank/DDBJ whole genome shotgun (WGS) entry which is preliminary data.</text>
</comment>
<dbReference type="EMBL" id="REGW02000014">
    <property type="protein sequence ID" value="KAE8286494.1"/>
    <property type="molecule type" value="Genomic_DNA"/>
</dbReference>
<feature type="region of interest" description="Disordered" evidence="1">
    <location>
        <begin position="146"/>
        <end position="167"/>
    </location>
</feature>
<name>A0A6G0I4Y8_LARCR</name>